<dbReference type="OrthoDB" id="27073at2759"/>
<dbReference type="GO" id="GO:0031625">
    <property type="term" value="F:ubiquitin protein ligase binding"/>
    <property type="evidence" value="ECO:0007669"/>
    <property type="project" value="InterPro"/>
</dbReference>
<keyword evidence="9" id="KW-1185">Reference proteome</keyword>
<dbReference type="SMART" id="SM00884">
    <property type="entry name" value="Cullin_Nedd8"/>
    <property type="match status" value="1"/>
</dbReference>
<evidence type="ECO:0000256" key="3">
    <source>
        <dbReference type="ARBA" id="ARBA00022843"/>
    </source>
</evidence>
<evidence type="ECO:0000256" key="6">
    <source>
        <dbReference type="SAM" id="MobiDB-lite"/>
    </source>
</evidence>
<dbReference type="SMART" id="SM00182">
    <property type="entry name" value="CULLIN"/>
    <property type="match status" value="1"/>
</dbReference>
<sequence length="946" mass="107361">MDDGQELTHQANVMLRPSSVSWKLRLMTAPQSGCASREESEERLEKKMKRTNPESRPSFGHQTNTGDQSNNQINVQDSLLIFRAAAALKRNRVASEDTARTIPDSFNPIKTHLPTAFAPALYSPEHSPGSQVPQINSIFEIRKFSIKNLKTNPHTSDPTRNRFHQDSLSNLRNAIDDILHVPPKATAISLTTLSGACQALVLAGPTWRESLYTQLKTQLEDKTLQIKTRLLEGVPTEPIVDSLLSSNSVDMMAAVGLFDQSRCHSWLEKTHTIWLEWYSQLSLIRSVLVHLDRFVIARSQEMRPIWELGIELFRKNVIGRPWNPISLSLSVVICQQVTLERSGRTVPLGLLQSLTRLVYTAFGTTGFTSLISTSLEQTTKSFYAQEGQRLIHDVESKVLSVGGPSGYLSHIKNRLISETELINRIFTTPDRALNRKLLKTATRLIESNLILVHLDTLLTCGLICLLETFPDPASADSLRTFYTLLTKLGDRPTQQLRKSFSQWIKTTGSSMVDKASGGEEEEAKRDAGMVERLIDFKSKLDRIVVDCFSEDREMFYAIKESFETFINQRRNKPAELIAKFLDLKMRTASRSMNELEIESCLEHALVLFRYSQAKDIFEEFYKRDLAKRLLLSKSSSIDLERNMVMKLKKECGPGFTAKLEMMFRDLETSSDLNSAYEAFQTQSTDRDESGQDGVEMTVTVLTSGSWPISHSNEPKVILPSRLHSHLTQFEKFYASKHLGRRLSWTHSLGQVVLTASFPAGPRHASKKSNRKEFTVSTIQAIVLLLFNEDLNDESIDFQSVVQRTGIDEATAARTLQSLACGKVRVLVKSPKSKEVSNTDRFVFNSNFKDEHFKIKINQIQSKETVEERTSTREKVVTDRSTLIQLSIVRIMKARKRTKFNALVFEVVEYLKNRFQVDVKDVKVAIENLISRDYLERVGVDEFQYLA</sequence>
<dbReference type="SUPFAM" id="SSF46785">
    <property type="entry name" value="Winged helix' DNA-binding domain"/>
    <property type="match status" value="1"/>
</dbReference>
<dbReference type="InterPro" id="IPR001373">
    <property type="entry name" value="Cullin_N"/>
</dbReference>
<keyword evidence="2" id="KW-1017">Isopeptide bond</keyword>
<dbReference type="GO" id="GO:0006511">
    <property type="term" value="P:ubiquitin-dependent protein catabolic process"/>
    <property type="evidence" value="ECO:0007669"/>
    <property type="project" value="InterPro"/>
</dbReference>
<accession>A0A0L6U9W3</accession>
<dbReference type="FunFam" id="1.10.10.10:FF:000014">
    <property type="entry name" value="Cullin 1"/>
    <property type="match status" value="1"/>
</dbReference>
<dbReference type="InterPro" id="IPR036390">
    <property type="entry name" value="WH_DNA-bd_sf"/>
</dbReference>
<feature type="domain" description="Cullin family profile" evidence="7">
    <location>
        <begin position="572"/>
        <end position="819"/>
    </location>
</feature>
<dbReference type="InterPro" id="IPR036388">
    <property type="entry name" value="WH-like_DNA-bd_sf"/>
</dbReference>
<comment type="caution">
    <text evidence="8">The sequence shown here is derived from an EMBL/GenBank/DDBJ whole genome shotgun (WGS) entry which is preliminary data.</text>
</comment>
<dbReference type="Proteomes" id="UP000037035">
    <property type="component" value="Unassembled WGS sequence"/>
</dbReference>
<dbReference type="SUPFAM" id="SSF75632">
    <property type="entry name" value="Cullin homology domain"/>
    <property type="match status" value="1"/>
</dbReference>
<dbReference type="InterPro" id="IPR036317">
    <property type="entry name" value="Cullin_homology_sf"/>
</dbReference>
<dbReference type="InterPro" id="IPR019559">
    <property type="entry name" value="Cullin_neddylation_domain"/>
</dbReference>
<organism evidence="8 9">
    <name type="scientific">Puccinia sorghi</name>
    <dbReference type="NCBI Taxonomy" id="27349"/>
    <lineage>
        <taxon>Eukaryota</taxon>
        <taxon>Fungi</taxon>
        <taxon>Dikarya</taxon>
        <taxon>Basidiomycota</taxon>
        <taxon>Pucciniomycotina</taxon>
        <taxon>Pucciniomycetes</taxon>
        <taxon>Pucciniales</taxon>
        <taxon>Pucciniaceae</taxon>
        <taxon>Puccinia</taxon>
    </lineage>
</organism>
<evidence type="ECO:0000259" key="7">
    <source>
        <dbReference type="PROSITE" id="PS50069"/>
    </source>
</evidence>
<dbReference type="Gene3D" id="1.10.10.10">
    <property type="entry name" value="Winged helix-like DNA-binding domain superfamily/Winged helix DNA-binding domain"/>
    <property type="match status" value="1"/>
</dbReference>
<dbReference type="InterPro" id="IPR016159">
    <property type="entry name" value="Cullin_repeat-like_dom_sf"/>
</dbReference>
<dbReference type="Pfam" id="PF00888">
    <property type="entry name" value="Cullin"/>
    <property type="match status" value="1"/>
</dbReference>
<dbReference type="InterPro" id="IPR045093">
    <property type="entry name" value="Cullin"/>
</dbReference>
<dbReference type="Pfam" id="PF10557">
    <property type="entry name" value="Cullin_Nedd8"/>
    <property type="match status" value="1"/>
</dbReference>
<dbReference type="SUPFAM" id="SSF74788">
    <property type="entry name" value="Cullin repeat-like"/>
    <property type="match status" value="1"/>
</dbReference>
<dbReference type="AlphaFoldDB" id="A0A0L6U9W3"/>
<comment type="similarity">
    <text evidence="1 4 5">Belongs to the cullin family.</text>
</comment>
<dbReference type="STRING" id="27349.A0A0L6U9W3"/>
<feature type="compositionally biased region" description="Basic and acidic residues" evidence="6">
    <location>
        <begin position="36"/>
        <end position="45"/>
    </location>
</feature>
<keyword evidence="3" id="KW-0832">Ubl conjugation</keyword>
<evidence type="ECO:0000256" key="1">
    <source>
        <dbReference type="ARBA" id="ARBA00006019"/>
    </source>
</evidence>
<evidence type="ECO:0000313" key="9">
    <source>
        <dbReference type="Proteomes" id="UP000037035"/>
    </source>
</evidence>
<protein>
    <recommendedName>
        <fullName evidence="7">Cullin family profile domain-containing protein</fullName>
    </recommendedName>
</protein>
<evidence type="ECO:0000313" key="8">
    <source>
        <dbReference type="EMBL" id="KNZ44565.1"/>
    </source>
</evidence>
<dbReference type="Pfam" id="PF26557">
    <property type="entry name" value="Cullin_AB"/>
    <property type="match status" value="1"/>
</dbReference>
<reference evidence="8 9" key="1">
    <citation type="submission" date="2015-08" db="EMBL/GenBank/DDBJ databases">
        <title>Next Generation Sequencing and Analysis of the Genome of Puccinia sorghi L Schw, the Causal Agent of Maize Common Rust.</title>
        <authorList>
            <person name="Rochi L."/>
            <person name="Burguener G."/>
            <person name="Darino M."/>
            <person name="Turjanski A."/>
            <person name="Kreff E."/>
            <person name="Dieguez M.J."/>
            <person name="Sacco F."/>
        </authorList>
    </citation>
    <scope>NUCLEOTIDE SEQUENCE [LARGE SCALE GENOMIC DNA]</scope>
    <source>
        <strain evidence="8 9">RO10H11247</strain>
    </source>
</reference>
<name>A0A0L6U9W3_9BASI</name>
<evidence type="ECO:0000256" key="4">
    <source>
        <dbReference type="PROSITE-ProRule" id="PRU00330"/>
    </source>
</evidence>
<evidence type="ECO:0000256" key="5">
    <source>
        <dbReference type="RuleBase" id="RU003829"/>
    </source>
</evidence>
<feature type="compositionally biased region" description="Polar residues" evidence="6">
    <location>
        <begin position="60"/>
        <end position="71"/>
    </location>
</feature>
<dbReference type="VEuPathDB" id="FungiDB:VP01_902g2"/>
<dbReference type="FunFam" id="1.20.1310.10:FF:000002">
    <property type="entry name" value="cullin-3 isoform X1"/>
    <property type="match status" value="1"/>
</dbReference>
<dbReference type="EMBL" id="LAVV01014638">
    <property type="protein sequence ID" value="KNZ44565.1"/>
    <property type="molecule type" value="Genomic_DNA"/>
</dbReference>
<proteinExistence type="inferred from homology"/>
<dbReference type="InterPro" id="IPR059120">
    <property type="entry name" value="Cullin-like_AB"/>
</dbReference>
<dbReference type="InterPro" id="IPR016158">
    <property type="entry name" value="Cullin_homology"/>
</dbReference>
<gene>
    <name evidence="8" type="ORF">VP01_902g2</name>
</gene>
<dbReference type="Gene3D" id="1.20.1310.10">
    <property type="entry name" value="Cullin Repeats"/>
    <property type="match status" value="3"/>
</dbReference>
<dbReference type="PANTHER" id="PTHR11932">
    <property type="entry name" value="CULLIN"/>
    <property type="match status" value="1"/>
</dbReference>
<dbReference type="PROSITE" id="PS50069">
    <property type="entry name" value="CULLIN_2"/>
    <property type="match status" value="1"/>
</dbReference>
<feature type="region of interest" description="Disordered" evidence="6">
    <location>
        <begin position="29"/>
        <end position="71"/>
    </location>
</feature>
<dbReference type="Gene3D" id="3.30.230.130">
    <property type="entry name" value="Cullin, Chain C, Domain 2"/>
    <property type="match status" value="1"/>
</dbReference>
<evidence type="ECO:0000256" key="2">
    <source>
        <dbReference type="ARBA" id="ARBA00022499"/>
    </source>
</evidence>